<dbReference type="InterPro" id="IPR011009">
    <property type="entry name" value="Kinase-like_dom_sf"/>
</dbReference>
<dbReference type="EC" id="2.7.11.1" evidence="1"/>
<accession>A0A7T6XGX5</accession>
<dbReference type="PANTHER" id="PTHR47634">
    <property type="entry name" value="PROTEIN KINASE DOMAIN-CONTAINING PROTEIN-RELATED"/>
    <property type="match status" value="1"/>
</dbReference>
<organism evidence="9 10">
    <name type="scientific">Penicillium digitatum</name>
    <name type="common">Green mold</name>
    <dbReference type="NCBI Taxonomy" id="36651"/>
    <lineage>
        <taxon>Eukaryota</taxon>
        <taxon>Fungi</taxon>
        <taxon>Dikarya</taxon>
        <taxon>Ascomycota</taxon>
        <taxon>Pezizomycotina</taxon>
        <taxon>Eurotiomycetes</taxon>
        <taxon>Eurotiomycetidae</taxon>
        <taxon>Eurotiales</taxon>
        <taxon>Aspergillaceae</taxon>
        <taxon>Penicillium</taxon>
    </lineage>
</organism>
<dbReference type="GO" id="GO:0005524">
    <property type="term" value="F:ATP binding"/>
    <property type="evidence" value="ECO:0007669"/>
    <property type="project" value="UniProtKB-KW"/>
</dbReference>
<dbReference type="AlphaFoldDB" id="A0A7T6XGX5"/>
<dbReference type="Gene3D" id="1.10.510.10">
    <property type="entry name" value="Transferase(Phosphotransferase) domain 1"/>
    <property type="match status" value="1"/>
</dbReference>
<evidence type="ECO:0000256" key="5">
    <source>
        <dbReference type="ARBA" id="ARBA00022777"/>
    </source>
</evidence>
<evidence type="ECO:0000256" key="3">
    <source>
        <dbReference type="ARBA" id="ARBA00022679"/>
    </source>
</evidence>
<comment type="catalytic activity">
    <reaction evidence="8">
        <text>L-seryl-[protein] + ATP = O-phospho-L-seryl-[protein] + ADP + H(+)</text>
        <dbReference type="Rhea" id="RHEA:17989"/>
        <dbReference type="Rhea" id="RHEA-COMP:9863"/>
        <dbReference type="Rhea" id="RHEA-COMP:11604"/>
        <dbReference type="ChEBI" id="CHEBI:15378"/>
        <dbReference type="ChEBI" id="CHEBI:29999"/>
        <dbReference type="ChEBI" id="CHEBI:30616"/>
        <dbReference type="ChEBI" id="CHEBI:83421"/>
        <dbReference type="ChEBI" id="CHEBI:456216"/>
        <dbReference type="EC" id="2.7.11.1"/>
    </reaction>
</comment>
<dbReference type="GeneID" id="90952542"/>
<reference evidence="9 10" key="1">
    <citation type="submission" date="2020-08" db="EMBL/GenBank/DDBJ databases">
        <title>The completed genome sequence of the pathogenic ascomycete fungus Penicillium digitatum.</title>
        <authorList>
            <person name="Wang M."/>
        </authorList>
    </citation>
    <scope>NUCLEOTIDE SEQUENCE [LARGE SCALE GENOMIC DNA]</scope>
    <source>
        <strain evidence="9 10">PdW03</strain>
    </source>
</reference>
<keyword evidence="5 9" id="KW-0418">Kinase</keyword>
<evidence type="ECO:0000256" key="4">
    <source>
        <dbReference type="ARBA" id="ARBA00022741"/>
    </source>
</evidence>
<sequence length="115" mass="13572">MVWDLFQGKHMFFGIDPNGKGYSTRVHLAEVIGILGPAPPDFLKRGERSHEFFTEDGHWRNQIEVPREISLELSEERLSGRNKEMFLNFMRGMLQWRPEDRKTAKQLLKDPWLDS</sequence>
<gene>
    <name evidence="9" type="ORF">Pdw03_3746</name>
</gene>
<evidence type="ECO:0000256" key="6">
    <source>
        <dbReference type="ARBA" id="ARBA00022840"/>
    </source>
</evidence>
<keyword evidence="3" id="KW-0808">Transferase</keyword>
<dbReference type="Proteomes" id="UP000595662">
    <property type="component" value="Chromosome 1"/>
</dbReference>
<dbReference type="PANTHER" id="PTHR47634:SF9">
    <property type="entry name" value="PROTEIN KINASE DOMAIN-CONTAINING PROTEIN-RELATED"/>
    <property type="match status" value="1"/>
</dbReference>
<dbReference type="InterPro" id="IPR051334">
    <property type="entry name" value="SRPK"/>
</dbReference>
<keyword evidence="4" id="KW-0547">Nucleotide-binding</keyword>
<dbReference type="SUPFAM" id="SSF56112">
    <property type="entry name" value="Protein kinase-like (PK-like)"/>
    <property type="match status" value="1"/>
</dbReference>
<dbReference type="GO" id="GO:0050684">
    <property type="term" value="P:regulation of mRNA processing"/>
    <property type="evidence" value="ECO:0007669"/>
    <property type="project" value="TreeGrafter"/>
</dbReference>
<keyword evidence="2" id="KW-0723">Serine/threonine-protein kinase</keyword>
<evidence type="ECO:0000256" key="1">
    <source>
        <dbReference type="ARBA" id="ARBA00012513"/>
    </source>
</evidence>
<dbReference type="GO" id="GO:0004674">
    <property type="term" value="F:protein serine/threonine kinase activity"/>
    <property type="evidence" value="ECO:0007669"/>
    <property type="project" value="UniProtKB-KW"/>
</dbReference>
<dbReference type="GO" id="GO:0000245">
    <property type="term" value="P:spliceosomal complex assembly"/>
    <property type="evidence" value="ECO:0007669"/>
    <property type="project" value="TreeGrafter"/>
</dbReference>
<evidence type="ECO:0000256" key="7">
    <source>
        <dbReference type="ARBA" id="ARBA00047899"/>
    </source>
</evidence>
<proteinExistence type="predicted"/>
<evidence type="ECO:0000256" key="2">
    <source>
        <dbReference type="ARBA" id="ARBA00022527"/>
    </source>
</evidence>
<keyword evidence="6" id="KW-0067">ATP-binding</keyword>
<name>A0A7T6XGX5_PENDI</name>
<dbReference type="VEuPathDB" id="FungiDB:PDIP_07250"/>
<evidence type="ECO:0000313" key="10">
    <source>
        <dbReference type="Proteomes" id="UP000595662"/>
    </source>
</evidence>
<evidence type="ECO:0000256" key="8">
    <source>
        <dbReference type="ARBA" id="ARBA00048679"/>
    </source>
</evidence>
<dbReference type="RefSeq" id="XP_065955983.1">
    <property type="nucleotide sequence ID" value="XM_066100583.1"/>
</dbReference>
<protein>
    <recommendedName>
        <fullName evidence="1">non-specific serine/threonine protein kinase</fullName>
        <ecNumber evidence="1">2.7.11.1</ecNumber>
    </recommendedName>
</protein>
<dbReference type="EMBL" id="CP060774">
    <property type="protein sequence ID" value="QQK40892.1"/>
    <property type="molecule type" value="Genomic_DNA"/>
</dbReference>
<comment type="catalytic activity">
    <reaction evidence="7">
        <text>L-threonyl-[protein] + ATP = O-phospho-L-threonyl-[protein] + ADP + H(+)</text>
        <dbReference type="Rhea" id="RHEA:46608"/>
        <dbReference type="Rhea" id="RHEA-COMP:11060"/>
        <dbReference type="Rhea" id="RHEA-COMP:11605"/>
        <dbReference type="ChEBI" id="CHEBI:15378"/>
        <dbReference type="ChEBI" id="CHEBI:30013"/>
        <dbReference type="ChEBI" id="CHEBI:30616"/>
        <dbReference type="ChEBI" id="CHEBI:61977"/>
        <dbReference type="ChEBI" id="CHEBI:456216"/>
        <dbReference type="EC" id="2.7.11.1"/>
    </reaction>
</comment>
<evidence type="ECO:0000313" key="9">
    <source>
        <dbReference type="EMBL" id="QQK40892.1"/>
    </source>
</evidence>